<dbReference type="GeneID" id="18818578"/>
<feature type="non-terminal residue" evidence="1">
    <location>
        <position position="1"/>
    </location>
</feature>
<sequence length="75" mass="8390">MGGKLAELGEMWSRVRRLRLQGFQGALLRAVSLSERMMAPLSGLQMRGYELKSDEHNVNSDAISIVDELSNLSRL</sequence>
<dbReference type="EMBL" id="GL945432">
    <property type="protein sequence ID" value="EGO26446.1"/>
    <property type="molecule type" value="Genomic_DNA"/>
</dbReference>
<accession>F8NSJ1</accession>
<organism>
    <name type="scientific">Serpula lacrymans var. lacrymans (strain S7.9)</name>
    <name type="common">Dry rot fungus</name>
    <dbReference type="NCBI Taxonomy" id="578457"/>
    <lineage>
        <taxon>Eukaryota</taxon>
        <taxon>Fungi</taxon>
        <taxon>Dikarya</taxon>
        <taxon>Basidiomycota</taxon>
        <taxon>Agaricomycotina</taxon>
        <taxon>Agaricomycetes</taxon>
        <taxon>Agaricomycetidae</taxon>
        <taxon>Boletales</taxon>
        <taxon>Coniophorineae</taxon>
        <taxon>Serpulaceae</taxon>
        <taxon>Serpula</taxon>
    </lineage>
</organism>
<dbReference type="Proteomes" id="UP000008064">
    <property type="component" value="Unassembled WGS sequence"/>
</dbReference>
<evidence type="ECO:0000313" key="1">
    <source>
        <dbReference type="EMBL" id="EGO26446.1"/>
    </source>
</evidence>
<dbReference type="KEGG" id="sla:SERLADRAFT_463526"/>
<dbReference type="HOGENOM" id="CLU_2672613_0_0_1"/>
<protein>
    <submittedName>
        <fullName evidence="1">Uncharacterized protein</fullName>
    </submittedName>
</protein>
<dbReference type="AlphaFoldDB" id="F8NSJ1"/>
<proteinExistence type="predicted"/>
<dbReference type="RefSeq" id="XP_007316619.1">
    <property type="nucleotide sequence ID" value="XM_007316557.1"/>
</dbReference>
<gene>
    <name evidence="1" type="ORF">SERLADRAFT_463526</name>
</gene>
<name>F8NSJ1_SERL9</name>
<reference evidence="1" key="1">
    <citation type="submission" date="2011-04" db="EMBL/GenBank/DDBJ databases">
        <title>Evolution of plant cell wall degrading machinery underlies the functional diversity of forest fungi.</title>
        <authorList>
            <consortium name="US DOE Joint Genome Institute (JGI-PGF)"/>
            <person name="Eastwood D.C."/>
            <person name="Floudas D."/>
            <person name="Binder M."/>
            <person name="Majcherczyk A."/>
            <person name="Schneider P."/>
            <person name="Aerts A."/>
            <person name="Asiegbu F.O."/>
            <person name="Baker S.E."/>
            <person name="Barry K."/>
            <person name="Bendiksby M."/>
            <person name="Blumentritt M."/>
            <person name="Coutinho P.M."/>
            <person name="Cullen D."/>
            <person name="Cullen D."/>
            <person name="Gathman A."/>
            <person name="Goodell B."/>
            <person name="Henrissat B."/>
            <person name="Ihrmark K."/>
            <person name="Kauserud H."/>
            <person name="Kohler A."/>
            <person name="LaButti K."/>
            <person name="Lapidus A."/>
            <person name="Lavin J.L."/>
            <person name="Lee Y.-H."/>
            <person name="Lindquist E."/>
            <person name="Lilly W."/>
            <person name="Lucas S."/>
            <person name="Morin E."/>
            <person name="Murat C."/>
            <person name="Oguiza J.A."/>
            <person name="Park J."/>
            <person name="Pisabarro A.G."/>
            <person name="Riley R."/>
            <person name="Rosling A."/>
            <person name="Salamov A."/>
            <person name="Schmidt O."/>
            <person name="Schmutz J."/>
            <person name="Skrede I."/>
            <person name="Stenlid J."/>
            <person name="Wiebenga A."/>
            <person name="Xie X."/>
            <person name="Kues U."/>
            <person name="Hibbett D.S."/>
            <person name="Hoffmeister D."/>
            <person name="Hogberg N."/>
            <person name="Martin F."/>
            <person name="Grigoriev I.V."/>
            <person name="Watkinson S.C."/>
        </authorList>
    </citation>
    <scope>NUCLEOTIDE SEQUENCE</scope>
    <source>
        <strain evidence="1">S7.9</strain>
    </source>
</reference>